<organism evidence="1">
    <name type="scientific">Cucumis melo</name>
    <name type="common">Muskmelon</name>
    <dbReference type="NCBI Taxonomy" id="3656"/>
    <lineage>
        <taxon>Eukaryota</taxon>
        <taxon>Viridiplantae</taxon>
        <taxon>Streptophyta</taxon>
        <taxon>Embryophyta</taxon>
        <taxon>Tracheophyta</taxon>
        <taxon>Spermatophyta</taxon>
        <taxon>Magnoliopsida</taxon>
        <taxon>eudicotyledons</taxon>
        <taxon>Gunneridae</taxon>
        <taxon>Pentapetalae</taxon>
        <taxon>rosids</taxon>
        <taxon>fabids</taxon>
        <taxon>Cucurbitales</taxon>
        <taxon>Cucurbitaceae</taxon>
        <taxon>Benincaseae</taxon>
        <taxon>Cucumis</taxon>
    </lineage>
</organism>
<protein>
    <submittedName>
        <fullName evidence="1">Uncharacterized protein</fullName>
    </submittedName>
</protein>
<evidence type="ECO:0000313" key="1">
    <source>
        <dbReference type="EnsemblPlants" id="MELO3C010615.2.1"/>
    </source>
</evidence>
<dbReference type="EnsemblPlants" id="MELO3C010615.2.1">
    <property type="protein sequence ID" value="MELO3C010615.2.1"/>
    <property type="gene ID" value="MELO3C010615.2"/>
</dbReference>
<dbReference type="AlphaFoldDB" id="A0A9I9CYT2"/>
<name>A0A9I9CYT2_CUCME</name>
<accession>A0A9I9CYT2</accession>
<proteinExistence type="predicted"/>
<reference evidence="1" key="1">
    <citation type="submission" date="2023-03" db="UniProtKB">
        <authorList>
            <consortium name="EnsemblPlants"/>
        </authorList>
    </citation>
    <scope>IDENTIFICATION</scope>
</reference>
<dbReference type="Gramene" id="MELO3C010615.2.1">
    <property type="protein sequence ID" value="MELO3C010615.2.1"/>
    <property type="gene ID" value="MELO3C010615.2"/>
</dbReference>
<sequence length="164" mass="18761">MIHRTKHTRVLLQAFYNPKTMILGGELWRSEPKAKQKEIKKGKTDQIYIAASNLQGGFCGGQDPTSFCFFCYSFCKVQLRKSFSKVEADRRDGMLVFFFFFLSQPECLRFEKGRGGGVVFMGVLRNVFKLIKFNNVQVDWLNGNCFAPSSTAFLHNLYLTPSLS</sequence>